<sequence>MNRKSLIIMILAIILSIALGVGGTLGAQKFIFKTSDNSSEILKNSAKKAKSSGPLLPIGEFTVNLQGGAFLKTNITVQVIDAEAEAVLQEKDAFLKDRVITVLSNKSLNDVQTQAARERLRQELLTQLNEVADDCLTDVLFISMVYQ</sequence>
<dbReference type="Pfam" id="PF03748">
    <property type="entry name" value="FliL"/>
    <property type="match status" value="1"/>
</dbReference>
<keyword evidence="8" id="KW-1133">Transmembrane helix</keyword>
<dbReference type="Proteomes" id="UP000006346">
    <property type="component" value="Chromosome"/>
</dbReference>
<gene>
    <name evidence="11" type="ordered locus">Desor_4884</name>
</gene>
<dbReference type="PATRIC" id="fig|768706.3.peg.4967"/>
<dbReference type="GO" id="GO:0009425">
    <property type="term" value="C:bacterial-type flagellum basal body"/>
    <property type="evidence" value="ECO:0007669"/>
    <property type="project" value="InterPro"/>
</dbReference>
<keyword evidence="5 10" id="KW-0145">Chemotaxis</keyword>
<keyword evidence="11" id="KW-0282">Flagellum</keyword>
<proteinExistence type="inferred from homology"/>
<keyword evidence="12" id="KW-1185">Reference proteome</keyword>
<evidence type="ECO:0000256" key="3">
    <source>
        <dbReference type="ARBA" id="ARBA00008281"/>
    </source>
</evidence>
<dbReference type="STRING" id="768706.Desor_4884"/>
<evidence type="ECO:0000256" key="8">
    <source>
        <dbReference type="ARBA" id="ARBA00022989"/>
    </source>
</evidence>
<evidence type="ECO:0000256" key="1">
    <source>
        <dbReference type="ARBA" id="ARBA00002254"/>
    </source>
</evidence>
<dbReference type="EMBL" id="CP003108">
    <property type="protein sequence ID" value="AET70285.1"/>
    <property type="molecule type" value="Genomic_DNA"/>
</dbReference>
<name>G7WHY8_DESOD</name>
<evidence type="ECO:0000256" key="6">
    <source>
        <dbReference type="ARBA" id="ARBA00022692"/>
    </source>
</evidence>
<comment type="subcellular location">
    <subcellularLocation>
        <location evidence="2">Cell membrane</location>
        <topology evidence="2">Single-pass membrane protein</topology>
    </subcellularLocation>
</comment>
<keyword evidence="4 10" id="KW-1003">Cell membrane</keyword>
<evidence type="ECO:0000313" key="12">
    <source>
        <dbReference type="Proteomes" id="UP000006346"/>
    </source>
</evidence>
<evidence type="ECO:0000256" key="7">
    <source>
        <dbReference type="ARBA" id="ARBA00022779"/>
    </source>
</evidence>
<dbReference type="PANTHER" id="PTHR35091">
    <property type="entry name" value="FLAGELLAR PROTEIN FLIL"/>
    <property type="match status" value="1"/>
</dbReference>
<keyword evidence="7 10" id="KW-0283">Flagellar rotation</keyword>
<evidence type="ECO:0000256" key="5">
    <source>
        <dbReference type="ARBA" id="ARBA00022500"/>
    </source>
</evidence>
<dbReference type="OrthoDB" id="1808726at2"/>
<dbReference type="HOGENOM" id="CLU_099018_9_0_9"/>
<organism evidence="11 12">
    <name type="scientific">Desulfosporosinus orientis (strain ATCC 19365 / DSM 765 / NCIMB 8382 / VKM B-1628 / Singapore I)</name>
    <name type="common">Desulfotomaculum orientis</name>
    <dbReference type="NCBI Taxonomy" id="768706"/>
    <lineage>
        <taxon>Bacteria</taxon>
        <taxon>Bacillati</taxon>
        <taxon>Bacillota</taxon>
        <taxon>Clostridia</taxon>
        <taxon>Eubacteriales</taxon>
        <taxon>Desulfitobacteriaceae</taxon>
        <taxon>Desulfosporosinus</taxon>
    </lineage>
</organism>
<keyword evidence="9 10" id="KW-0472">Membrane</keyword>
<evidence type="ECO:0000256" key="4">
    <source>
        <dbReference type="ARBA" id="ARBA00022475"/>
    </source>
</evidence>
<keyword evidence="11" id="KW-0969">Cilium</keyword>
<keyword evidence="6" id="KW-0812">Transmembrane</keyword>
<evidence type="ECO:0000256" key="9">
    <source>
        <dbReference type="ARBA" id="ARBA00023136"/>
    </source>
</evidence>
<dbReference type="GO" id="GO:0006935">
    <property type="term" value="P:chemotaxis"/>
    <property type="evidence" value="ECO:0007669"/>
    <property type="project" value="UniProtKB-KW"/>
</dbReference>
<protein>
    <recommendedName>
        <fullName evidence="10">Flagellar protein FliL</fullName>
    </recommendedName>
</protein>
<comment type="function">
    <text evidence="1 10">Controls the rotational direction of flagella during chemotaxis.</text>
</comment>
<comment type="similarity">
    <text evidence="3 10">Belongs to the FliL family.</text>
</comment>
<keyword evidence="11" id="KW-0966">Cell projection</keyword>
<dbReference type="InterPro" id="IPR005503">
    <property type="entry name" value="FliL"/>
</dbReference>
<evidence type="ECO:0000256" key="10">
    <source>
        <dbReference type="RuleBase" id="RU364125"/>
    </source>
</evidence>
<evidence type="ECO:0000256" key="2">
    <source>
        <dbReference type="ARBA" id="ARBA00004162"/>
    </source>
</evidence>
<evidence type="ECO:0000313" key="11">
    <source>
        <dbReference type="EMBL" id="AET70285.1"/>
    </source>
</evidence>
<accession>G7WHY8</accession>
<reference evidence="11 12" key="2">
    <citation type="journal article" date="2012" name="J. Bacteriol.">
        <title>Complete genome sequences of Desulfosporosinus orientis DSM765T, Desulfosporosinus youngiae DSM17734T, Desulfosporosinus meridiei DSM13257T, and Desulfosporosinus acidiphilus DSM22704T.</title>
        <authorList>
            <person name="Pester M."/>
            <person name="Brambilla E."/>
            <person name="Alazard D."/>
            <person name="Rattei T."/>
            <person name="Weinmaier T."/>
            <person name="Han J."/>
            <person name="Lucas S."/>
            <person name="Lapidus A."/>
            <person name="Cheng J.F."/>
            <person name="Goodwin L."/>
            <person name="Pitluck S."/>
            <person name="Peters L."/>
            <person name="Ovchinnikova G."/>
            <person name="Teshima H."/>
            <person name="Detter J.C."/>
            <person name="Han C.S."/>
            <person name="Tapia R."/>
            <person name="Land M.L."/>
            <person name="Hauser L."/>
            <person name="Kyrpides N.C."/>
            <person name="Ivanova N.N."/>
            <person name="Pagani I."/>
            <person name="Huntmann M."/>
            <person name="Wei C.L."/>
            <person name="Davenport K.W."/>
            <person name="Daligault H."/>
            <person name="Chain P.S."/>
            <person name="Chen A."/>
            <person name="Mavromatis K."/>
            <person name="Markowitz V."/>
            <person name="Szeto E."/>
            <person name="Mikhailova N."/>
            <person name="Pati A."/>
            <person name="Wagner M."/>
            <person name="Woyke T."/>
            <person name="Ollivier B."/>
            <person name="Klenk H.P."/>
            <person name="Spring S."/>
            <person name="Loy A."/>
        </authorList>
    </citation>
    <scope>NUCLEOTIDE SEQUENCE [LARGE SCALE GENOMIC DNA]</scope>
    <source>
        <strain evidence="12">ATCC 19365 / DSM 765 / NCIMB 8382 / VKM B-1628</strain>
    </source>
</reference>
<dbReference type="PANTHER" id="PTHR35091:SF2">
    <property type="entry name" value="FLAGELLAR PROTEIN FLIL"/>
    <property type="match status" value="1"/>
</dbReference>
<dbReference type="eggNOG" id="COG1580">
    <property type="taxonomic scope" value="Bacteria"/>
</dbReference>
<dbReference type="GO" id="GO:0005886">
    <property type="term" value="C:plasma membrane"/>
    <property type="evidence" value="ECO:0007669"/>
    <property type="project" value="UniProtKB-SubCell"/>
</dbReference>
<dbReference type="GO" id="GO:0071978">
    <property type="term" value="P:bacterial-type flagellum-dependent swarming motility"/>
    <property type="evidence" value="ECO:0007669"/>
    <property type="project" value="TreeGrafter"/>
</dbReference>
<dbReference type="KEGG" id="dor:Desor_4884"/>
<reference evidence="12" key="1">
    <citation type="submission" date="2011-11" db="EMBL/GenBank/DDBJ databases">
        <title>Complete sequence of Desulfosporosinus orientis DSM 765.</title>
        <authorList>
            <person name="Lucas S."/>
            <person name="Han J."/>
            <person name="Lapidus A."/>
            <person name="Cheng J.-F."/>
            <person name="Goodwin L."/>
            <person name="Pitluck S."/>
            <person name="Peters L."/>
            <person name="Ovchinnikova G."/>
            <person name="Teshima H."/>
            <person name="Detter J.C."/>
            <person name="Han C."/>
            <person name="Tapia R."/>
            <person name="Land M."/>
            <person name="Hauser L."/>
            <person name="Kyrpides N."/>
            <person name="Ivanova N."/>
            <person name="Pagani I."/>
            <person name="Pester M."/>
            <person name="Spring S."/>
            <person name="Ollivier B."/>
            <person name="Rattei T."/>
            <person name="Klenk H.-P."/>
            <person name="Wagner M."/>
            <person name="Loy A."/>
            <person name="Woyke T."/>
        </authorList>
    </citation>
    <scope>NUCLEOTIDE SEQUENCE [LARGE SCALE GENOMIC DNA]</scope>
    <source>
        <strain evidence="12">ATCC 19365 / DSM 765 / NCIMB 8382 / VKM B-1628</strain>
    </source>
</reference>
<dbReference type="AlphaFoldDB" id="G7WHY8"/>